<dbReference type="AlphaFoldDB" id="A0A9N9E777"/>
<protein>
    <submittedName>
        <fullName evidence="1">23428_t:CDS:1</fullName>
    </submittedName>
</protein>
<organism evidence="1 2">
    <name type="scientific">Dentiscutata erythropus</name>
    <dbReference type="NCBI Taxonomy" id="1348616"/>
    <lineage>
        <taxon>Eukaryota</taxon>
        <taxon>Fungi</taxon>
        <taxon>Fungi incertae sedis</taxon>
        <taxon>Mucoromycota</taxon>
        <taxon>Glomeromycotina</taxon>
        <taxon>Glomeromycetes</taxon>
        <taxon>Diversisporales</taxon>
        <taxon>Gigasporaceae</taxon>
        <taxon>Dentiscutata</taxon>
    </lineage>
</organism>
<keyword evidence="2" id="KW-1185">Reference proteome</keyword>
<accession>A0A9N9E777</accession>
<name>A0A9N9E777_9GLOM</name>
<proteinExistence type="predicted"/>
<dbReference type="OrthoDB" id="2446092at2759"/>
<dbReference type="EMBL" id="CAJVPY010006414">
    <property type="protein sequence ID" value="CAG8662404.1"/>
    <property type="molecule type" value="Genomic_DNA"/>
</dbReference>
<gene>
    <name evidence="1" type="ORF">DERYTH_LOCUS10785</name>
</gene>
<sequence length="169" mass="20500">MSNKFFKIEDNNTLTCLQTKCNYKFRNPNNKHNAIIDHYRRMHKTIYNEIKANIKPYSRPIQQNHFSSKFITQQPASQQENHTTQTRECNKTVIYNELFCFHYFIDGRYYIFKFYKLKSNGYHLKIFCSGDIIKVIDEKIDDFSFSFTMINNDNFIKLIEDEYFFLNDD</sequence>
<evidence type="ECO:0000313" key="2">
    <source>
        <dbReference type="Proteomes" id="UP000789405"/>
    </source>
</evidence>
<evidence type="ECO:0000313" key="1">
    <source>
        <dbReference type="EMBL" id="CAG8662404.1"/>
    </source>
</evidence>
<comment type="caution">
    <text evidence="1">The sequence shown here is derived from an EMBL/GenBank/DDBJ whole genome shotgun (WGS) entry which is preliminary data.</text>
</comment>
<reference evidence="1" key="1">
    <citation type="submission" date="2021-06" db="EMBL/GenBank/DDBJ databases">
        <authorList>
            <person name="Kallberg Y."/>
            <person name="Tangrot J."/>
            <person name="Rosling A."/>
        </authorList>
    </citation>
    <scope>NUCLEOTIDE SEQUENCE</scope>
    <source>
        <strain evidence="1">MA453B</strain>
    </source>
</reference>
<feature type="non-terminal residue" evidence="1">
    <location>
        <position position="169"/>
    </location>
</feature>
<dbReference type="Proteomes" id="UP000789405">
    <property type="component" value="Unassembled WGS sequence"/>
</dbReference>